<feature type="non-terminal residue" evidence="1">
    <location>
        <position position="204"/>
    </location>
</feature>
<dbReference type="EMBL" id="BFAA01020325">
    <property type="protein sequence ID" value="GCB81658.1"/>
    <property type="molecule type" value="Genomic_DNA"/>
</dbReference>
<dbReference type="Gene3D" id="3.20.20.140">
    <property type="entry name" value="Metal-dependent hydrolases"/>
    <property type="match status" value="1"/>
</dbReference>
<name>A0A401Q8F0_SCYTO</name>
<dbReference type="GO" id="GO:0006145">
    <property type="term" value="P:purine nucleobase catabolic process"/>
    <property type="evidence" value="ECO:0007669"/>
    <property type="project" value="TreeGrafter"/>
</dbReference>
<dbReference type="PANTHER" id="PTHR43668:SF2">
    <property type="entry name" value="ALLANTOINASE"/>
    <property type="match status" value="1"/>
</dbReference>
<evidence type="ECO:0000313" key="2">
    <source>
        <dbReference type="Proteomes" id="UP000288216"/>
    </source>
</evidence>
<dbReference type="Proteomes" id="UP000288216">
    <property type="component" value="Unassembled WGS sequence"/>
</dbReference>
<comment type="caution">
    <text evidence="1">The sequence shown here is derived from an EMBL/GenBank/DDBJ whole genome shotgun (WGS) entry which is preliminary data.</text>
</comment>
<dbReference type="PANTHER" id="PTHR43668">
    <property type="entry name" value="ALLANTOINASE"/>
    <property type="match status" value="1"/>
</dbReference>
<evidence type="ECO:0000313" key="1">
    <source>
        <dbReference type="EMBL" id="GCB81658.1"/>
    </source>
</evidence>
<proteinExistence type="predicted"/>
<sequence>MKNMKQLTGYVLLLQFHAERELEHVSPLLNNPCDYTTFLVTRPDEMEVEAIRTVIKLCLQYRVHCHIVHLSTSEALPIINEARKAGAMLTVETTHHYLSLAAEDIPSGATHYKCCPPIRTRDNQEQLWSALRAGMIDMVVSDHSPCTTDLKLLQSGDFLKAWGGISSLQFGLPLFWTSARQRGFTLQDTVNLMCKNTAKLCRIE</sequence>
<accession>A0A401Q8F0</accession>
<reference evidence="1 2" key="1">
    <citation type="journal article" date="2018" name="Nat. Ecol. Evol.">
        <title>Shark genomes provide insights into elasmobranch evolution and the origin of vertebrates.</title>
        <authorList>
            <person name="Hara Y"/>
            <person name="Yamaguchi K"/>
            <person name="Onimaru K"/>
            <person name="Kadota M"/>
            <person name="Koyanagi M"/>
            <person name="Keeley SD"/>
            <person name="Tatsumi K"/>
            <person name="Tanaka K"/>
            <person name="Motone F"/>
            <person name="Kageyama Y"/>
            <person name="Nozu R"/>
            <person name="Adachi N"/>
            <person name="Nishimura O"/>
            <person name="Nakagawa R"/>
            <person name="Tanegashima C"/>
            <person name="Kiyatake I"/>
            <person name="Matsumoto R"/>
            <person name="Murakumo K"/>
            <person name="Nishida K"/>
            <person name="Terakita A"/>
            <person name="Kuratani S"/>
            <person name="Sato K"/>
            <person name="Hyodo S Kuraku.S."/>
        </authorList>
    </citation>
    <scope>NUCLEOTIDE SEQUENCE [LARGE SCALE GENOMIC DNA]</scope>
</reference>
<dbReference type="AlphaFoldDB" id="A0A401Q8F0"/>
<keyword evidence="2" id="KW-1185">Reference proteome</keyword>
<dbReference type="GO" id="GO:0005737">
    <property type="term" value="C:cytoplasm"/>
    <property type="evidence" value="ECO:0007669"/>
    <property type="project" value="TreeGrafter"/>
</dbReference>
<dbReference type="OrthoDB" id="1924787at2759"/>
<dbReference type="OMA" id="CRTHILH"/>
<gene>
    <name evidence="1" type="ORF">scyTo_0021871</name>
</gene>
<dbReference type="SUPFAM" id="SSF51556">
    <property type="entry name" value="Metallo-dependent hydrolases"/>
    <property type="match status" value="1"/>
</dbReference>
<dbReference type="STRING" id="75743.A0A401Q8F0"/>
<protein>
    <submittedName>
        <fullName evidence="1">Uncharacterized protein</fullName>
    </submittedName>
</protein>
<dbReference type="InterPro" id="IPR032466">
    <property type="entry name" value="Metal_Hydrolase"/>
</dbReference>
<organism evidence="1 2">
    <name type="scientific">Scyliorhinus torazame</name>
    <name type="common">Cloudy catshark</name>
    <name type="synonym">Catulus torazame</name>
    <dbReference type="NCBI Taxonomy" id="75743"/>
    <lineage>
        <taxon>Eukaryota</taxon>
        <taxon>Metazoa</taxon>
        <taxon>Chordata</taxon>
        <taxon>Craniata</taxon>
        <taxon>Vertebrata</taxon>
        <taxon>Chondrichthyes</taxon>
        <taxon>Elasmobranchii</taxon>
        <taxon>Galeomorphii</taxon>
        <taxon>Galeoidea</taxon>
        <taxon>Carcharhiniformes</taxon>
        <taxon>Scyliorhinidae</taxon>
        <taxon>Scyliorhinus</taxon>
    </lineage>
</organism>
<dbReference type="GO" id="GO:0004038">
    <property type="term" value="F:allantoinase activity"/>
    <property type="evidence" value="ECO:0007669"/>
    <property type="project" value="TreeGrafter"/>
</dbReference>
<dbReference type="InterPro" id="IPR050138">
    <property type="entry name" value="DHOase/Allantoinase_Hydrolase"/>
</dbReference>